<dbReference type="AlphaFoldDB" id="S2VYU4"/>
<proteinExistence type="predicted"/>
<protein>
    <submittedName>
        <fullName evidence="2">Uncharacterized protein</fullName>
    </submittedName>
</protein>
<feature type="transmembrane region" description="Helical" evidence="1">
    <location>
        <begin position="76"/>
        <end position="97"/>
    </location>
</feature>
<sequence length="100" mass="10947">MIPLDTDLGFLSNYFTTPSLGPFGDLFNNWVTTIIGLVWFASIVYAVVMLIICISRFADSKKNYNGYAMSDAVSDMIRPAVSLIALSLIVTLILIFGSNS</sequence>
<dbReference type="EMBL" id="AGZR01000009">
    <property type="protein sequence ID" value="EPD32036.1"/>
    <property type="molecule type" value="Genomic_DNA"/>
</dbReference>
<dbReference type="HOGENOM" id="CLU_2303462_0_0_11"/>
<reference evidence="2 3" key="1">
    <citation type="submission" date="2013-04" db="EMBL/GenBank/DDBJ databases">
        <title>The Genome Sequence of Propionimicrobium lymphophilum ACS-093-V-SCH5.</title>
        <authorList>
            <consortium name="The Broad Institute Genomics Platform"/>
            <person name="Earl A."/>
            <person name="Ward D."/>
            <person name="Feldgarden M."/>
            <person name="Gevers D."/>
            <person name="Saerens B."/>
            <person name="Vaneechoutte M."/>
            <person name="Walker B."/>
            <person name="Young S."/>
            <person name="Zeng Q."/>
            <person name="Gargeya S."/>
            <person name="Fitzgerald M."/>
            <person name="Haas B."/>
            <person name="Abouelleil A."/>
            <person name="Allen A.W."/>
            <person name="Alvarado L."/>
            <person name="Arachchi H.M."/>
            <person name="Berlin A.M."/>
            <person name="Chapman S.B."/>
            <person name="Gainer-Dewar J."/>
            <person name="Goldberg J."/>
            <person name="Griggs A."/>
            <person name="Gujja S."/>
            <person name="Hansen M."/>
            <person name="Howarth C."/>
            <person name="Imamovic A."/>
            <person name="Ireland A."/>
            <person name="Larimer J."/>
            <person name="McCowan C."/>
            <person name="Murphy C."/>
            <person name="Pearson M."/>
            <person name="Poon T.W."/>
            <person name="Priest M."/>
            <person name="Roberts A."/>
            <person name="Saif S."/>
            <person name="Shea T."/>
            <person name="Sisk P."/>
            <person name="Sykes S."/>
            <person name="Wortman J."/>
            <person name="Nusbaum C."/>
            <person name="Birren B."/>
        </authorList>
    </citation>
    <scope>NUCLEOTIDE SEQUENCE [LARGE SCALE GENOMIC DNA]</scope>
    <source>
        <strain evidence="2 3">ACS-093-V-SCH5</strain>
    </source>
</reference>
<keyword evidence="1" id="KW-0812">Transmembrane</keyword>
<organism evidence="2 3">
    <name type="scientific">Propionimicrobium lymphophilum ACS-093-V-SCH5</name>
    <dbReference type="NCBI Taxonomy" id="883161"/>
    <lineage>
        <taxon>Bacteria</taxon>
        <taxon>Bacillati</taxon>
        <taxon>Actinomycetota</taxon>
        <taxon>Actinomycetes</taxon>
        <taxon>Propionibacteriales</taxon>
        <taxon>Propionibacteriaceae</taxon>
        <taxon>Propionimicrobium</taxon>
    </lineage>
</organism>
<dbReference type="RefSeq" id="WP_016456414.1">
    <property type="nucleotide sequence ID" value="NZ_KE150269.1"/>
</dbReference>
<keyword evidence="3" id="KW-1185">Reference proteome</keyword>
<accession>S2VYU4</accession>
<evidence type="ECO:0000256" key="1">
    <source>
        <dbReference type="SAM" id="Phobius"/>
    </source>
</evidence>
<keyword evidence="1" id="KW-0472">Membrane</keyword>
<name>S2VYU4_9ACTN</name>
<comment type="caution">
    <text evidence="2">The sequence shown here is derived from an EMBL/GenBank/DDBJ whole genome shotgun (WGS) entry which is preliminary data.</text>
</comment>
<feature type="transmembrane region" description="Helical" evidence="1">
    <location>
        <begin position="30"/>
        <end position="55"/>
    </location>
</feature>
<evidence type="ECO:0000313" key="2">
    <source>
        <dbReference type="EMBL" id="EPD32036.1"/>
    </source>
</evidence>
<gene>
    <name evidence="2" type="ORF">HMPREF9306_01598</name>
</gene>
<keyword evidence="1" id="KW-1133">Transmembrane helix</keyword>
<evidence type="ECO:0000313" key="3">
    <source>
        <dbReference type="Proteomes" id="UP000014417"/>
    </source>
</evidence>
<dbReference type="Proteomes" id="UP000014417">
    <property type="component" value="Unassembled WGS sequence"/>
</dbReference>
<dbReference type="STRING" id="883161.HMPREF9306_01598"/>
<dbReference type="OrthoDB" id="4557964at2"/>